<dbReference type="AlphaFoldDB" id="A0AAD6ZEB1"/>
<comment type="caution">
    <text evidence="2">The sequence shown here is derived from an EMBL/GenBank/DDBJ whole genome shotgun (WGS) entry which is preliminary data.</text>
</comment>
<dbReference type="Proteomes" id="UP001218218">
    <property type="component" value="Unassembled WGS sequence"/>
</dbReference>
<keyword evidence="1" id="KW-1133">Transmembrane helix</keyword>
<sequence>MDCCWHYTNSTPDHPPAPSHLTVAKSANFREAARGWPHPQRPQHREGFLMLCLCGAKKRKKKTYNVRFSHATVFSMPTTYPPSGLRPQEDQAQTQEGQDGHLEVLYTSGGEIKCLCREYPPPSGGAGIFVGFLCLIIFALCPPPFRDGLPHRLLLL</sequence>
<keyword evidence="1" id="KW-0812">Transmembrane</keyword>
<accession>A0AAD6ZEB1</accession>
<protein>
    <submittedName>
        <fullName evidence="2">Uncharacterized protein</fullName>
    </submittedName>
</protein>
<gene>
    <name evidence="2" type="ORF">DFH08DRAFT_396586</name>
</gene>
<evidence type="ECO:0000256" key="1">
    <source>
        <dbReference type="SAM" id="Phobius"/>
    </source>
</evidence>
<keyword evidence="1" id="KW-0472">Membrane</keyword>
<proteinExistence type="predicted"/>
<organism evidence="2 3">
    <name type="scientific">Mycena albidolilacea</name>
    <dbReference type="NCBI Taxonomy" id="1033008"/>
    <lineage>
        <taxon>Eukaryota</taxon>
        <taxon>Fungi</taxon>
        <taxon>Dikarya</taxon>
        <taxon>Basidiomycota</taxon>
        <taxon>Agaricomycotina</taxon>
        <taxon>Agaricomycetes</taxon>
        <taxon>Agaricomycetidae</taxon>
        <taxon>Agaricales</taxon>
        <taxon>Marasmiineae</taxon>
        <taxon>Mycenaceae</taxon>
        <taxon>Mycena</taxon>
    </lineage>
</organism>
<reference evidence="2" key="1">
    <citation type="submission" date="2023-03" db="EMBL/GenBank/DDBJ databases">
        <title>Massive genome expansion in bonnet fungi (Mycena s.s.) driven by repeated elements and novel gene families across ecological guilds.</title>
        <authorList>
            <consortium name="Lawrence Berkeley National Laboratory"/>
            <person name="Harder C.B."/>
            <person name="Miyauchi S."/>
            <person name="Viragh M."/>
            <person name="Kuo A."/>
            <person name="Thoen E."/>
            <person name="Andreopoulos B."/>
            <person name="Lu D."/>
            <person name="Skrede I."/>
            <person name="Drula E."/>
            <person name="Henrissat B."/>
            <person name="Morin E."/>
            <person name="Kohler A."/>
            <person name="Barry K."/>
            <person name="LaButti K."/>
            <person name="Morin E."/>
            <person name="Salamov A."/>
            <person name="Lipzen A."/>
            <person name="Mereny Z."/>
            <person name="Hegedus B."/>
            <person name="Baldrian P."/>
            <person name="Stursova M."/>
            <person name="Weitz H."/>
            <person name="Taylor A."/>
            <person name="Grigoriev I.V."/>
            <person name="Nagy L.G."/>
            <person name="Martin F."/>
            <person name="Kauserud H."/>
        </authorList>
    </citation>
    <scope>NUCLEOTIDE SEQUENCE</scope>
    <source>
        <strain evidence="2">CBHHK002</strain>
    </source>
</reference>
<evidence type="ECO:0000313" key="2">
    <source>
        <dbReference type="EMBL" id="KAJ7318748.1"/>
    </source>
</evidence>
<dbReference type="EMBL" id="JARIHO010000056">
    <property type="protein sequence ID" value="KAJ7318748.1"/>
    <property type="molecule type" value="Genomic_DNA"/>
</dbReference>
<name>A0AAD6ZEB1_9AGAR</name>
<evidence type="ECO:0000313" key="3">
    <source>
        <dbReference type="Proteomes" id="UP001218218"/>
    </source>
</evidence>
<feature type="transmembrane region" description="Helical" evidence="1">
    <location>
        <begin position="124"/>
        <end position="145"/>
    </location>
</feature>
<keyword evidence="3" id="KW-1185">Reference proteome</keyword>